<protein>
    <submittedName>
        <fullName evidence="1">Uncharacterized protein</fullName>
    </submittedName>
</protein>
<accession>A0AAW1NTZ4</accession>
<evidence type="ECO:0000313" key="2">
    <source>
        <dbReference type="Proteomes" id="UP001465755"/>
    </source>
</evidence>
<proteinExistence type="predicted"/>
<organism evidence="1 2">
    <name type="scientific">Symbiochloris irregularis</name>
    <dbReference type="NCBI Taxonomy" id="706552"/>
    <lineage>
        <taxon>Eukaryota</taxon>
        <taxon>Viridiplantae</taxon>
        <taxon>Chlorophyta</taxon>
        <taxon>core chlorophytes</taxon>
        <taxon>Trebouxiophyceae</taxon>
        <taxon>Trebouxiales</taxon>
        <taxon>Trebouxiaceae</taxon>
        <taxon>Symbiochloris</taxon>
    </lineage>
</organism>
<sequence length="714" mass="77785">MRLASQNQRALVSTPRSWQPAVLRTGLGRAPLHFARPRAPRRLLVCKARQQYSEVGLEDLESKLQLPAVGMVPQAAPAHKHFFDTTAVDIVLEALEDIASFTDVGHSPPRRVMPYPCFEAQAGGGKTALMNYLVAACKDRIASRGADLPSAKRVLVEDAEMLTCIHINFSGTNDYTDRLTPEDAALLPSQQLGLRVLSHCKFGCHVAKLRRLMREKKLSLNPEGMLLECVLKHLHTQQPDGRIWTLIVTLDEFQLVTEQAEAIDKQAERRLVLPAMLSQAFIYNLASVCSSDVGSRDPLVQQLQMNLLPVFAGTSLGVLCRSAGLKLRCNPYSLRPLQEDDCVEVVKDFLQQRGDPAEQCWSDLGPALGRFLGSGSGAQGSKCFRGLLTENGFVPGIVLDLLAKFMHTNAQMRERIAAQCRTAVPDAADMEQIADTLQDKVDATLANFRGEVDAMGGAEAVTDLLLLALTGGETLRSQPLGNQGMTIWDAAAGGFFTMREGSIGGRSSVFVGIDLVVSRMRRYGLAVADSCRHRYDGMEIMYLLPWCLVVPPPQVELAPAQLCRMWKSLLLPTHKQAVSSWNGAATIAVTELSDADARGSNSKPFTTLLLSPGLVLVLHGLSGEACPAFDLVTVYGVRGGSPLLAFHSAQARNPGTFNVASAINDKSHKQARQLIRDQGKELGFKPIFLYVSTGSDEDLEQILSEAIQAIAKRL</sequence>
<dbReference type="Proteomes" id="UP001465755">
    <property type="component" value="Unassembled WGS sequence"/>
</dbReference>
<gene>
    <name evidence="1" type="ORF">WJX73_004114</name>
</gene>
<name>A0AAW1NTZ4_9CHLO</name>
<keyword evidence="2" id="KW-1185">Reference proteome</keyword>
<comment type="caution">
    <text evidence="1">The sequence shown here is derived from an EMBL/GenBank/DDBJ whole genome shotgun (WGS) entry which is preliminary data.</text>
</comment>
<dbReference type="EMBL" id="JALJOQ010000138">
    <property type="protein sequence ID" value="KAK9794387.1"/>
    <property type="molecule type" value="Genomic_DNA"/>
</dbReference>
<reference evidence="1 2" key="1">
    <citation type="journal article" date="2024" name="Nat. Commun.">
        <title>Phylogenomics reveals the evolutionary origins of lichenization in chlorophyte algae.</title>
        <authorList>
            <person name="Puginier C."/>
            <person name="Libourel C."/>
            <person name="Otte J."/>
            <person name="Skaloud P."/>
            <person name="Haon M."/>
            <person name="Grisel S."/>
            <person name="Petersen M."/>
            <person name="Berrin J.G."/>
            <person name="Delaux P.M."/>
            <person name="Dal Grande F."/>
            <person name="Keller J."/>
        </authorList>
    </citation>
    <scope>NUCLEOTIDE SEQUENCE [LARGE SCALE GENOMIC DNA]</scope>
    <source>
        <strain evidence="1 2">SAG 2036</strain>
    </source>
</reference>
<dbReference type="AlphaFoldDB" id="A0AAW1NTZ4"/>
<evidence type="ECO:0000313" key="1">
    <source>
        <dbReference type="EMBL" id="KAK9794387.1"/>
    </source>
</evidence>